<dbReference type="SUPFAM" id="SSF48464">
    <property type="entry name" value="ENTH/VHS domain"/>
    <property type="match status" value="1"/>
</dbReference>
<reference evidence="3 4" key="1">
    <citation type="journal article" date="2017" name="PLoS Biol.">
        <title>The sea cucumber genome provides insights into morphological evolution and visceral regeneration.</title>
        <authorList>
            <person name="Zhang X."/>
            <person name="Sun L."/>
            <person name="Yuan J."/>
            <person name="Sun Y."/>
            <person name="Gao Y."/>
            <person name="Zhang L."/>
            <person name="Li S."/>
            <person name="Dai H."/>
            <person name="Hamel J.F."/>
            <person name="Liu C."/>
            <person name="Yu Y."/>
            <person name="Liu S."/>
            <person name="Lin W."/>
            <person name="Guo K."/>
            <person name="Jin S."/>
            <person name="Xu P."/>
            <person name="Storey K.B."/>
            <person name="Huan P."/>
            <person name="Zhang T."/>
            <person name="Zhou Y."/>
            <person name="Zhang J."/>
            <person name="Lin C."/>
            <person name="Li X."/>
            <person name="Xing L."/>
            <person name="Huo D."/>
            <person name="Sun M."/>
            <person name="Wang L."/>
            <person name="Mercier A."/>
            <person name="Li F."/>
            <person name="Yang H."/>
            <person name="Xiang J."/>
        </authorList>
    </citation>
    <scope>NUCLEOTIDE SEQUENCE [LARGE SCALE GENOMIC DNA]</scope>
    <source>
        <strain evidence="3">Shaxun</strain>
        <tissue evidence="3">Muscle</tissue>
    </source>
</reference>
<accession>A0A2G8LM85</accession>
<dbReference type="GO" id="GO:0031124">
    <property type="term" value="P:mRNA 3'-end processing"/>
    <property type="evidence" value="ECO:0007669"/>
    <property type="project" value="TreeGrafter"/>
</dbReference>
<dbReference type="STRING" id="307972.A0A2G8LM85"/>
<proteinExistence type="predicted"/>
<dbReference type="InterPro" id="IPR008942">
    <property type="entry name" value="ENTH_VHS"/>
</dbReference>
<evidence type="ECO:0000313" key="4">
    <source>
        <dbReference type="Proteomes" id="UP000230750"/>
    </source>
</evidence>
<dbReference type="AlphaFoldDB" id="A0A2G8LM85"/>
<dbReference type="Pfam" id="PF16566">
    <property type="entry name" value="CREPT"/>
    <property type="match status" value="1"/>
</dbReference>
<dbReference type="EMBL" id="MRZV01000033">
    <property type="protein sequence ID" value="PIK61371.1"/>
    <property type="molecule type" value="Genomic_DNA"/>
</dbReference>
<dbReference type="PANTHER" id="PTHR12460">
    <property type="entry name" value="CYCLIN-DEPENDENT KINASE INHIBITOR-RELATED PROTEIN"/>
    <property type="match status" value="1"/>
</dbReference>
<evidence type="ECO:0000313" key="3">
    <source>
        <dbReference type="EMBL" id="PIK61371.1"/>
    </source>
</evidence>
<gene>
    <name evidence="3" type="ORF">BSL78_01670</name>
</gene>
<evidence type="ECO:0000259" key="2">
    <source>
        <dbReference type="PROSITE" id="PS51391"/>
    </source>
</evidence>
<dbReference type="Gene3D" id="6.10.250.2560">
    <property type="match status" value="1"/>
</dbReference>
<dbReference type="InterPro" id="IPR006569">
    <property type="entry name" value="CID_dom"/>
</dbReference>
<dbReference type="Proteomes" id="UP000230750">
    <property type="component" value="Unassembled WGS sequence"/>
</dbReference>
<feature type="compositionally biased region" description="Basic and acidic residues" evidence="1">
    <location>
        <begin position="397"/>
        <end position="416"/>
    </location>
</feature>
<feature type="domain" description="CID" evidence="2">
    <location>
        <begin position="2"/>
        <end position="133"/>
    </location>
</feature>
<dbReference type="OrthoDB" id="10069473at2759"/>
<feature type="region of interest" description="Disordered" evidence="1">
    <location>
        <begin position="329"/>
        <end position="360"/>
    </location>
</feature>
<dbReference type="PROSITE" id="PS51391">
    <property type="entry name" value="CID"/>
    <property type="match status" value="1"/>
</dbReference>
<feature type="compositionally biased region" description="Low complexity" evidence="1">
    <location>
        <begin position="331"/>
        <end position="348"/>
    </location>
</feature>
<dbReference type="InterPro" id="IPR032337">
    <property type="entry name" value="RPRD1A/B_C"/>
</dbReference>
<dbReference type="GO" id="GO:0000993">
    <property type="term" value="F:RNA polymerase II complex binding"/>
    <property type="evidence" value="ECO:0007669"/>
    <property type="project" value="TreeGrafter"/>
</dbReference>
<feature type="region of interest" description="Disordered" evidence="1">
    <location>
        <begin position="389"/>
        <end position="424"/>
    </location>
</feature>
<protein>
    <submittedName>
        <fullName evidence="3">Putative titin</fullName>
    </submittedName>
</protein>
<organism evidence="3 4">
    <name type="scientific">Stichopus japonicus</name>
    <name type="common">Sea cucumber</name>
    <dbReference type="NCBI Taxonomy" id="307972"/>
    <lineage>
        <taxon>Eukaryota</taxon>
        <taxon>Metazoa</taxon>
        <taxon>Echinodermata</taxon>
        <taxon>Eleutherozoa</taxon>
        <taxon>Echinozoa</taxon>
        <taxon>Holothuroidea</taxon>
        <taxon>Aspidochirotacea</taxon>
        <taxon>Aspidochirotida</taxon>
        <taxon>Stichopodidae</taxon>
        <taxon>Apostichopus</taxon>
    </lineage>
</organism>
<evidence type="ECO:0000256" key="1">
    <source>
        <dbReference type="SAM" id="MobiDB-lite"/>
    </source>
</evidence>
<keyword evidence="4" id="KW-1185">Reference proteome</keyword>
<dbReference type="Gene3D" id="1.25.40.90">
    <property type="match status" value="1"/>
</dbReference>
<feature type="compositionally biased region" description="Polar residues" evidence="1">
    <location>
        <begin position="350"/>
        <end position="360"/>
    </location>
</feature>
<dbReference type="PANTHER" id="PTHR12460:SF40">
    <property type="entry name" value="REGULATION OF NUCLEAR PRE-MRNA DOMAIN-CONTAINING PROTEIN 2"/>
    <property type="match status" value="1"/>
</dbReference>
<comment type="caution">
    <text evidence="3">The sequence shown here is derived from an EMBL/GenBank/DDBJ whole genome shotgun (WGS) entry which is preliminary data.</text>
</comment>
<name>A0A2G8LM85_STIJA</name>
<dbReference type="Pfam" id="PF04818">
    <property type="entry name" value="CID"/>
    <property type="match status" value="1"/>
</dbReference>
<sequence>MGTPLNVEGFRHKLANMNSTQDSVQTMAFWVAHHRNHSKQIVEVWIQSLRDASKESHRLTLMYLANDVIQNSRRKGVAAFKEAFATVLEEAATLCRHESIRKNVLRIITIWEERSIFDDDFCERLQAATVSTRSAKPKVDAQFLASFNPGDVPGAIENLAQFEGEVELKRNQLNNLNVDVASMESISKLKDRAGGKRFSEQFEDGANKLEEYVISLRKEVDMRREVVSLLKKSEIFYDAQHSEAKIVTNVLRPRDDPAMDKVDVEDMEVSDEEGGVQRGSIMAVSTVTHKKTTSKSIRVTPLREQKSGNLEQLANFTGASFLTGGLSFKGSATNTPSPSHSNTSAPSPENSPSDLNLTSQETTEAKYDPELEAAPTVPEVNRQVTQRCPSRFTSDAQPHRTLRETKRGNRQRESRQMKAAAPHSETRCRLQAVCRR</sequence>
<dbReference type="SMART" id="SM00582">
    <property type="entry name" value="RPR"/>
    <property type="match status" value="1"/>
</dbReference>
<dbReference type="CDD" id="cd16981">
    <property type="entry name" value="CID_RPRD_like"/>
    <property type="match status" value="1"/>
</dbReference>